<feature type="transmembrane region" description="Helical" evidence="6">
    <location>
        <begin position="21"/>
        <end position="41"/>
    </location>
</feature>
<feature type="transmembrane region" description="Helical" evidence="6">
    <location>
        <begin position="388"/>
        <end position="412"/>
    </location>
</feature>
<evidence type="ECO:0000313" key="9">
    <source>
        <dbReference type="EMBL" id="GHF19938.1"/>
    </source>
</evidence>
<keyword evidence="5 6" id="KW-0472">Membrane</keyword>
<dbReference type="PANTHER" id="PTHR30572">
    <property type="entry name" value="MEMBRANE COMPONENT OF TRANSPORTER-RELATED"/>
    <property type="match status" value="1"/>
</dbReference>
<dbReference type="Pfam" id="PF12704">
    <property type="entry name" value="MacB_PCD"/>
    <property type="match status" value="2"/>
</dbReference>
<feature type="domain" description="ABC3 transporter permease C-terminal" evidence="7">
    <location>
        <begin position="706"/>
        <end position="806"/>
    </location>
</feature>
<accession>A0A919E756</accession>
<evidence type="ECO:0000256" key="4">
    <source>
        <dbReference type="ARBA" id="ARBA00022989"/>
    </source>
</evidence>
<dbReference type="PANTHER" id="PTHR30572:SF18">
    <property type="entry name" value="ABC-TYPE MACROLIDE FAMILY EXPORT SYSTEM PERMEASE COMPONENT 2"/>
    <property type="match status" value="1"/>
</dbReference>
<keyword evidence="4 6" id="KW-1133">Transmembrane helix</keyword>
<dbReference type="InterPro" id="IPR050250">
    <property type="entry name" value="Macrolide_Exporter_MacB"/>
</dbReference>
<sequence>MFQNYVNIAFRNLFKHKLYSLINILGLGVGLAACILITMFVRDELNYDTFWSNADSIQRMHTTFNVPGREPFVTVVAMGPAKEAITTYFDEEIEYSTRFNGLRPIVKIGDKSFDENVHWTDPETAEIFDFDMISGDMRETLRDTSSIAINETMAKKYFGDQDPMGKVMTLTVYGLQRDYRVTAVFRDLPHNTVLDFQALVKIVESDFEENFSFLFSQWFSVNNNLFFKLRDGVNPERVTARWDEFADNGVALPLQSLREGTKPSDFIKFSSMPIKDIQLNAVGGGEMKPTGSMMNVIIFSSIAALILVIASINFMNLATAKSTQRAREVALRKVLGASRVQLLFQFLGESILLALCGLVLGLVLVELTSPLYSDFIGKDLVFSYVDPFNLSIIVGLVLTVGIVGGIYPAAVISGFRPAQVLKANKSAETSGSAALRSGLVIFQFAISIALIIAAAAVYGQQKYATNIDPGFNRENLIAIPGVSRRGMVENQQAFKEEVLRLPGVVSAAYSFDRPSTGNESNVSVTIPGAETDQSILIGRQDIDFDFVSTYQIKLLAGRLYDRNVARDSWPSTEGVEAGQILEANILVNKTALAKLGFGTPEEAIGRVIRIGRGEQRQQDMTIIGVLDDTKFQSVRRQMRPELYPLSDSSYLNLTVRYSGDGAAMADQIRAIWERIAPDVPFNFEFVTESVLQEFTEEERTATLLAVFSGLAVLVACLGLYGLASFTAERRTKEIGVRKVMGATVLDIVRLLLWQFSRPVLIANLIAWPVALWGLSSWLEEFPYRMDFWMLLPMCAGAGAIALIIAWGTVGGNAAKVARRNPITALRYE</sequence>
<keyword evidence="3 6" id="KW-0812">Transmembrane</keyword>
<evidence type="ECO:0000256" key="1">
    <source>
        <dbReference type="ARBA" id="ARBA00004651"/>
    </source>
</evidence>
<evidence type="ECO:0000259" key="7">
    <source>
        <dbReference type="Pfam" id="PF02687"/>
    </source>
</evidence>
<feature type="transmembrane region" description="Helical" evidence="6">
    <location>
        <begin position="340"/>
        <end position="365"/>
    </location>
</feature>
<dbReference type="Pfam" id="PF02687">
    <property type="entry name" value="FtsX"/>
    <property type="match status" value="2"/>
</dbReference>
<proteinExistence type="predicted"/>
<feature type="transmembrane region" description="Helical" evidence="6">
    <location>
        <begin position="790"/>
        <end position="809"/>
    </location>
</feature>
<dbReference type="InterPro" id="IPR003838">
    <property type="entry name" value="ABC3_permease_C"/>
</dbReference>
<dbReference type="RefSeq" id="WP_191251100.1">
    <property type="nucleotide sequence ID" value="NZ_BNCI01000001.1"/>
</dbReference>
<reference evidence="9" key="1">
    <citation type="journal article" date="2014" name="Int. J. Syst. Evol. Microbiol.">
        <title>Complete genome sequence of Corynebacterium casei LMG S-19264T (=DSM 44701T), isolated from a smear-ripened cheese.</title>
        <authorList>
            <consortium name="US DOE Joint Genome Institute (JGI-PGF)"/>
            <person name="Walter F."/>
            <person name="Albersmeier A."/>
            <person name="Kalinowski J."/>
            <person name="Ruckert C."/>
        </authorList>
    </citation>
    <scope>NUCLEOTIDE SEQUENCE</scope>
    <source>
        <strain evidence="9">KCTC 42590</strain>
    </source>
</reference>
<protein>
    <submittedName>
        <fullName evidence="9">ABC transporter permease</fullName>
    </submittedName>
</protein>
<dbReference type="EMBL" id="BNCI01000001">
    <property type="protein sequence ID" value="GHF19938.1"/>
    <property type="molecule type" value="Genomic_DNA"/>
</dbReference>
<feature type="domain" description="MacB-like periplasmic core" evidence="8">
    <location>
        <begin position="445"/>
        <end position="633"/>
    </location>
</feature>
<evidence type="ECO:0000256" key="2">
    <source>
        <dbReference type="ARBA" id="ARBA00022475"/>
    </source>
</evidence>
<evidence type="ECO:0000256" key="5">
    <source>
        <dbReference type="ARBA" id="ARBA00023136"/>
    </source>
</evidence>
<feature type="transmembrane region" description="Helical" evidence="6">
    <location>
        <begin position="433"/>
        <end position="458"/>
    </location>
</feature>
<organism evidence="9 10">
    <name type="scientific">Kordiimonas sediminis</name>
    <dbReference type="NCBI Taxonomy" id="1735581"/>
    <lineage>
        <taxon>Bacteria</taxon>
        <taxon>Pseudomonadati</taxon>
        <taxon>Pseudomonadota</taxon>
        <taxon>Alphaproteobacteria</taxon>
        <taxon>Kordiimonadales</taxon>
        <taxon>Kordiimonadaceae</taxon>
        <taxon>Kordiimonas</taxon>
    </lineage>
</organism>
<dbReference type="Proteomes" id="UP000630923">
    <property type="component" value="Unassembled WGS sequence"/>
</dbReference>
<evidence type="ECO:0000256" key="6">
    <source>
        <dbReference type="SAM" id="Phobius"/>
    </source>
</evidence>
<reference evidence="9" key="2">
    <citation type="submission" date="2020-09" db="EMBL/GenBank/DDBJ databases">
        <authorList>
            <person name="Sun Q."/>
            <person name="Kim S."/>
        </authorList>
    </citation>
    <scope>NUCLEOTIDE SEQUENCE</scope>
    <source>
        <strain evidence="9">KCTC 42590</strain>
    </source>
</reference>
<evidence type="ECO:0000259" key="8">
    <source>
        <dbReference type="Pfam" id="PF12704"/>
    </source>
</evidence>
<gene>
    <name evidence="9" type="ORF">GCM10017044_13390</name>
</gene>
<keyword evidence="2" id="KW-1003">Cell membrane</keyword>
<name>A0A919E756_9PROT</name>
<feature type="transmembrane region" description="Helical" evidence="6">
    <location>
        <begin position="296"/>
        <end position="319"/>
    </location>
</feature>
<comment type="subcellular location">
    <subcellularLocation>
        <location evidence="1">Cell membrane</location>
        <topology evidence="1">Multi-pass membrane protein</topology>
    </subcellularLocation>
</comment>
<evidence type="ECO:0000313" key="10">
    <source>
        <dbReference type="Proteomes" id="UP000630923"/>
    </source>
</evidence>
<dbReference type="GO" id="GO:0022857">
    <property type="term" value="F:transmembrane transporter activity"/>
    <property type="evidence" value="ECO:0007669"/>
    <property type="project" value="TreeGrafter"/>
</dbReference>
<evidence type="ECO:0000256" key="3">
    <source>
        <dbReference type="ARBA" id="ARBA00022692"/>
    </source>
</evidence>
<feature type="domain" description="ABC3 transporter permease C-terminal" evidence="7">
    <location>
        <begin position="301"/>
        <end position="413"/>
    </location>
</feature>
<feature type="transmembrane region" description="Helical" evidence="6">
    <location>
        <begin position="759"/>
        <end position="778"/>
    </location>
</feature>
<dbReference type="GO" id="GO:0005886">
    <property type="term" value="C:plasma membrane"/>
    <property type="evidence" value="ECO:0007669"/>
    <property type="project" value="UniProtKB-SubCell"/>
</dbReference>
<dbReference type="InterPro" id="IPR025857">
    <property type="entry name" value="MacB_PCD"/>
</dbReference>
<feature type="transmembrane region" description="Helical" evidence="6">
    <location>
        <begin position="701"/>
        <end position="723"/>
    </location>
</feature>
<keyword evidence="10" id="KW-1185">Reference proteome</keyword>
<feature type="domain" description="MacB-like periplasmic core" evidence="8">
    <location>
        <begin position="20"/>
        <end position="242"/>
    </location>
</feature>
<comment type="caution">
    <text evidence="9">The sequence shown here is derived from an EMBL/GenBank/DDBJ whole genome shotgun (WGS) entry which is preliminary data.</text>
</comment>
<dbReference type="AlphaFoldDB" id="A0A919E756"/>